<accession>A0ABV0UNH2</accession>
<sequence>MQLGCAFLISEHVCKSEIFLTINQTRQVLSIKKPRITSQTQTNTLWTHHDGACMSPAPKHQPNFQGPVKEQHFKHNSLEKLLATGGCLRLNKYHRIGPERCSVLMKE</sequence>
<proteinExistence type="predicted"/>
<name>A0ABV0UNH2_9TELE</name>
<organism evidence="1 2">
    <name type="scientific">Ilyodon furcidens</name>
    <name type="common">goldbreast splitfin</name>
    <dbReference type="NCBI Taxonomy" id="33524"/>
    <lineage>
        <taxon>Eukaryota</taxon>
        <taxon>Metazoa</taxon>
        <taxon>Chordata</taxon>
        <taxon>Craniata</taxon>
        <taxon>Vertebrata</taxon>
        <taxon>Euteleostomi</taxon>
        <taxon>Actinopterygii</taxon>
        <taxon>Neopterygii</taxon>
        <taxon>Teleostei</taxon>
        <taxon>Neoteleostei</taxon>
        <taxon>Acanthomorphata</taxon>
        <taxon>Ovalentaria</taxon>
        <taxon>Atherinomorphae</taxon>
        <taxon>Cyprinodontiformes</taxon>
        <taxon>Goodeidae</taxon>
        <taxon>Ilyodon</taxon>
    </lineage>
</organism>
<gene>
    <name evidence="1" type="ORF">ILYODFUR_037773</name>
</gene>
<protein>
    <submittedName>
        <fullName evidence="1">Uncharacterized protein</fullName>
    </submittedName>
</protein>
<evidence type="ECO:0000313" key="2">
    <source>
        <dbReference type="Proteomes" id="UP001482620"/>
    </source>
</evidence>
<keyword evidence="2" id="KW-1185">Reference proteome</keyword>
<comment type="caution">
    <text evidence="1">The sequence shown here is derived from an EMBL/GenBank/DDBJ whole genome shotgun (WGS) entry which is preliminary data.</text>
</comment>
<dbReference type="EMBL" id="JAHRIQ010078152">
    <property type="protein sequence ID" value="MEQ2246369.1"/>
    <property type="molecule type" value="Genomic_DNA"/>
</dbReference>
<evidence type="ECO:0000313" key="1">
    <source>
        <dbReference type="EMBL" id="MEQ2246369.1"/>
    </source>
</evidence>
<reference evidence="1 2" key="1">
    <citation type="submission" date="2021-06" db="EMBL/GenBank/DDBJ databases">
        <authorList>
            <person name="Palmer J.M."/>
        </authorList>
    </citation>
    <scope>NUCLEOTIDE SEQUENCE [LARGE SCALE GENOMIC DNA]</scope>
    <source>
        <strain evidence="2">if_2019</strain>
        <tissue evidence="1">Muscle</tissue>
    </source>
</reference>
<dbReference type="Proteomes" id="UP001482620">
    <property type="component" value="Unassembled WGS sequence"/>
</dbReference>